<dbReference type="Gene3D" id="1.20.120.1450">
    <property type="match status" value="1"/>
</dbReference>
<name>A0ABW5QE73_9BACI</name>
<dbReference type="EMBL" id="JBHUMZ010000053">
    <property type="protein sequence ID" value="MFD2640344.1"/>
    <property type="molecule type" value="Genomic_DNA"/>
</dbReference>
<protein>
    <submittedName>
        <fullName evidence="1">Heptaprenyl diphosphate synthase component 1</fullName>
    </submittedName>
</protein>
<dbReference type="RefSeq" id="WP_377330507.1">
    <property type="nucleotide sequence ID" value="NZ_JBHUMZ010000053.1"/>
</dbReference>
<comment type="caution">
    <text evidence="1">The sequence shown here is derived from an EMBL/GenBank/DDBJ whole genome shotgun (WGS) entry which is preliminary data.</text>
</comment>
<accession>A0ABW5QE73</accession>
<dbReference type="InterPro" id="IPR009920">
    <property type="entry name" value="HEPPP_synth_su1"/>
</dbReference>
<dbReference type="Proteomes" id="UP001597452">
    <property type="component" value="Unassembled WGS sequence"/>
</dbReference>
<keyword evidence="2" id="KW-1185">Reference proteome</keyword>
<evidence type="ECO:0000313" key="1">
    <source>
        <dbReference type="EMBL" id="MFD2640344.1"/>
    </source>
</evidence>
<dbReference type="Pfam" id="PF07307">
    <property type="entry name" value="HEPPP_synt_1"/>
    <property type="match status" value="1"/>
</dbReference>
<gene>
    <name evidence="1" type="ORF">ACFSW4_15850</name>
</gene>
<organism evidence="1 2">
    <name type="scientific">Piscibacillus salipiscarius</name>
    <dbReference type="NCBI Taxonomy" id="299480"/>
    <lineage>
        <taxon>Bacteria</taxon>
        <taxon>Bacillati</taxon>
        <taxon>Bacillota</taxon>
        <taxon>Bacilli</taxon>
        <taxon>Bacillales</taxon>
        <taxon>Bacillaceae</taxon>
        <taxon>Piscibacillus</taxon>
    </lineage>
</organism>
<sequence>MININNITIREDFLTAYKHPYLGDAFYNQVLLKQQISFFKELLIESGQNHDPEFFYALLHMQLSLDIHDLVDLEFNLNSAHNRNQTNQLQVLVGDYHSSYFYRILSEHNLLDELYHLIQSIKSINEVKMSLLHNTTDDLNEQLQQIEAVHCGLYNSLMDYYKLDDYKEKNYSKLVNQLVYERESIWLDLLAKRDSAAKNVIDKRKNELYRRA</sequence>
<evidence type="ECO:0000313" key="2">
    <source>
        <dbReference type="Proteomes" id="UP001597452"/>
    </source>
</evidence>
<proteinExistence type="predicted"/>
<reference evidence="2" key="1">
    <citation type="journal article" date="2019" name="Int. J. Syst. Evol. Microbiol.">
        <title>The Global Catalogue of Microorganisms (GCM) 10K type strain sequencing project: providing services to taxonomists for standard genome sequencing and annotation.</title>
        <authorList>
            <consortium name="The Broad Institute Genomics Platform"/>
            <consortium name="The Broad Institute Genome Sequencing Center for Infectious Disease"/>
            <person name="Wu L."/>
            <person name="Ma J."/>
        </authorList>
    </citation>
    <scope>NUCLEOTIDE SEQUENCE [LARGE SCALE GENOMIC DNA]</scope>
    <source>
        <strain evidence="2">TISTR 1571</strain>
    </source>
</reference>